<dbReference type="GO" id="GO:0007221">
    <property type="term" value="P:positive regulation of transcription of Notch receptor target"/>
    <property type="evidence" value="ECO:0007669"/>
    <property type="project" value="InterPro"/>
</dbReference>
<evidence type="ECO:0000313" key="3">
    <source>
        <dbReference type="Proteomes" id="UP000838412"/>
    </source>
</evidence>
<feature type="region of interest" description="Disordered" evidence="1">
    <location>
        <begin position="295"/>
        <end position="364"/>
    </location>
</feature>
<dbReference type="Proteomes" id="UP000838412">
    <property type="component" value="Chromosome 19"/>
</dbReference>
<accession>A0A8K0EKP7</accession>
<keyword evidence="3" id="KW-1185">Reference proteome</keyword>
<feature type="compositionally biased region" description="Polar residues" evidence="1">
    <location>
        <begin position="247"/>
        <end position="268"/>
    </location>
</feature>
<gene>
    <name evidence="2" type="primary">Hypp9250</name>
    <name evidence="2" type="ORF">BLAG_LOCUS12408</name>
</gene>
<dbReference type="Gene3D" id="2.60.40.150">
    <property type="entry name" value="C2 domain"/>
    <property type="match status" value="1"/>
</dbReference>
<dbReference type="PANTHER" id="PTHR15692">
    <property type="entry name" value="MASTERMIND-LIKE"/>
    <property type="match status" value="1"/>
</dbReference>
<feature type="region of interest" description="Disordered" evidence="1">
    <location>
        <begin position="163"/>
        <end position="280"/>
    </location>
</feature>
<dbReference type="AlphaFoldDB" id="A0A8K0EKP7"/>
<proteinExistence type="predicted"/>
<sequence>MSGFSDRAARAFGTVVQALSLLRPGGCIDNDKKKKTGEPSLRVVIHAARGVCSRRKVFVTARYGKQKRQTSKRKSSSLDWEYSTDFTPYTPTEGKKLILTVRKAKRCKTSVISQVAIDVAALVEADDLPLGWWYMMETDKMERYRNKKEVMFLKVTVTVDGPKLESESTHDQGTAKTPVKNSEIPSEPKDSQRDVVSKENEMHSSAEESVHDADRSPLSTVSDVADPETESSSTKSVVDISLPSAVNDISNVKQVSSSTKSGTDNSLPYTAGDIAEDKTDISLPSAVDDIANITPAFESSSTKSSTDNSLPSIAGEIAAIKPESSSTTSSKSKEEASTKTSSSTRDKAPTNGEGDHDVKTSHELRPSRISQLVQFFRKKTEKSTTTQGEETALPTASLPPPHRDSEDPRYQEVMSSIDRQWEELLPKRAHSDELLAYANSLRAKLAVAAPHVLEYAVITNLTATVPDFTHYELPERQGMSLEELTKVEKTVAMLVEDQEKRATYIKRWYLDDLCRVAMEEAPHVLAKD</sequence>
<feature type="compositionally biased region" description="Basic and acidic residues" evidence="1">
    <location>
        <begin position="344"/>
        <end position="364"/>
    </location>
</feature>
<dbReference type="EMBL" id="OV696704">
    <property type="protein sequence ID" value="CAH1252318.1"/>
    <property type="molecule type" value="Genomic_DNA"/>
</dbReference>
<evidence type="ECO:0000256" key="1">
    <source>
        <dbReference type="SAM" id="MobiDB-lite"/>
    </source>
</evidence>
<feature type="compositionally biased region" description="Polar residues" evidence="1">
    <location>
        <begin position="171"/>
        <end position="184"/>
    </location>
</feature>
<dbReference type="InterPro" id="IPR046369">
    <property type="entry name" value="MAML1-3"/>
</dbReference>
<dbReference type="InterPro" id="IPR035892">
    <property type="entry name" value="C2_domain_sf"/>
</dbReference>
<feature type="compositionally biased region" description="Basic and acidic residues" evidence="1">
    <location>
        <begin position="186"/>
        <end position="215"/>
    </location>
</feature>
<evidence type="ECO:0000313" key="2">
    <source>
        <dbReference type="EMBL" id="CAH1252318.1"/>
    </source>
</evidence>
<feature type="compositionally biased region" description="Low complexity" evidence="1">
    <location>
        <begin position="299"/>
        <end position="312"/>
    </location>
</feature>
<reference evidence="2" key="1">
    <citation type="submission" date="2022-01" db="EMBL/GenBank/DDBJ databases">
        <authorList>
            <person name="Braso-Vives M."/>
        </authorList>
    </citation>
    <scope>NUCLEOTIDE SEQUENCE</scope>
</reference>
<dbReference type="GO" id="GO:0003713">
    <property type="term" value="F:transcription coactivator activity"/>
    <property type="evidence" value="ECO:0007669"/>
    <property type="project" value="InterPro"/>
</dbReference>
<dbReference type="PANTHER" id="PTHR15692:SF18">
    <property type="entry name" value="PROTEIN CBG23155"/>
    <property type="match status" value="1"/>
</dbReference>
<organism evidence="2 3">
    <name type="scientific">Branchiostoma lanceolatum</name>
    <name type="common">Common lancelet</name>
    <name type="synonym">Amphioxus lanceolatum</name>
    <dbReference type="NCBI Taxonomy" id="7740"/>
    <lineage>
        <taxon>Eukaryota</taxon>
        <taxon>Metazoa</taxon>
        <taxon>Chordata</taxon>
        <taxon>Cephalochordata</taxon>
        <taxon>Leptocardii</taxon>
        <taxon>Amphioxiformes</taxon>
        <taxon>Branchiostomatidae</taxon>
        <taxon>Branchiostoma</taxon>
    </lineage>
</organism>
<name>A0A8K0EKP7_BRALA</name>
<feature type="region of interest" description="Disordered" evidence="1">
    <location>
        <begin position="379"/>
        <end position="408"/>
    </location>
</feature>
<protein>
    <submittedName>
        <fullName evidence="2">Hypp9250 protein</fullName>
    </submittedName>
</protein>
<dbReference type="SUPFAM" id="SSF49562">
    <property type="entry name" value="C2 domain (Calcium/lipid-binding domain, CaLB)"/>
    <property type="match status" value="1"/>
</dbReference>